<dbReference type="EMBL" id="JAHBAY010000006">
    <property type="protein sequence ID" value="MBT0770471.1"/>
    <property type="molecule type" value="Genomic_DNA"/>
</dbReference>
<evidence type="ECO:0000313" key="3">
    <source>
        <dbReference type="EMBL" id="MBT0770471.1"/>
    </source>
</evidence>
<keyword evidence="2" id="KW-1133">Transmembrane helix</keyword>
<feature type="transmembrane region" description="Helical" evidence="2">
    <location>
        <begin position="49"/>
        <end position="67"/>
    </location>
</feature>
<evidence type="ECO:0000256" key="2">
    <source>
        <dbReference type="SAM" id="Phobius"/>
    </source>
</evidence>
<feature type="region of interest" description="Disordered" evidence="1">
    <location>
        <begin position="1"/>
        <end position="43"/>
    </location>
</feature>
<keyword evidence="2" id="KW-0812">Transmembrane</keyword>
<dbReference type="Pfam" id="PF14030">
    <property type="entry name" value="DUF4245"/>
    <property type="match status" value="1"/>
</dbReference>
<organism evidence="3 4">
    <name type="scientific">Kineosporia corallincola</name>
    <dbReference type="NCBI Taxonomy" id="2835133"/>
    <lineage>
        <taxon>Bacteria</taxon>
        <taxon>Bacillati</taxon>
        <taxon>Actinomycetota</taxon>
        <taxon>Actinomycetes</taxon>
        <taxon>Kineosporiales</taxon>
        <taxon>Kineosporiaceae</taxon>
        <taxon>Kineosporia</taxon>
    </lineage>
</organism>
<protein>
    <submittedName>
        <fullName evidence="3">DUF4245 domain-containing protein</fullName>
    </submittedName>
</protein>
<dbReference type="Proteomes" id="UP001197247">
    <property type="component" value="Unassembled WGS sequence"/>
</dbReference>
<comment type="caution">
    <text evidence="3">The sequence shown here is derived from an EMBL/GenBank/DDBJ whole genome shotgun (WGS) entry which is preliminary data.</text>
</comment>
<feature type="compositionally biased region" description="Low complexity" evidence="1">
    <location>
        <begin position="1"/>
        <end position="31"/>
    </location>
</feature>
<keyword evidence="2" id="KW-0472">Membrane</keyword>
<reference evidence="3 4" key="1">
    <citation type="submission" date="2021-05" db="EMBL/GenBank/DDBJ databases">
        <title>Kineosporia and Streptomyces sp. nov. two new marine actinobacteria isolated from Coral.</title>
        <authorList>
            <person name="Buangrab K."/>
            <person name="Sutthacheep M."/>
            <person name="Yeemin T."/>
            <person name="Harunari E."/>
            <person name="Igarashi Y."/>
            <person name="Kanchanasin P."/>
            <person name="Tanasupawat S."/>
            <person name="Phongsopitanun W."/>
        </authorList>
    </citation>
    <scope>NUCLEOTIDE SEQUENCE [LARGE SCALE GENOMIC DNA]</scope>
    <source>
        <strain evidence="3 4">J2-2</strain>
    </source>
</reference>
<dbReference type="RefSeq" id="WP_214156761.1">
    <property type="nucleotide sequence ID" value="NZ_JAHBAY010000006.1"/>
</dbReference>
<proteinExistence type="predicted"/>
<dbReference type="InterPro" id="IPR025339">
    <property type="entry name" value="DUF4245"/>
</dbReference>
<evidence type="ECO:0000256" key="1">
    <source>
        <dbReference type="SAM" id="MobiDB-lite"/>
    </source>
</evidence>
<name>A0ABS5TJU0_9ACTN</name>
<gene>
    <name evidence="3" type="ORF">KIH74_16120</name>
</gene>
<keyword evidence="4" id="KW-1185">Reference proteome</keyword>
<accession>A0ABS5TJU0</accession>
<sequence length="213" mass="22198">MTETPSPSSPADTSPSPAPSAPGAQAVGSAAERSAEHRRKSLSTRPQDMLISMAVIVGIVLLLLLIVPRPNKVPEHNIDVSSAALGAKGTLGFDPVNPDLPDGWTARAAGLESGTTDGIATWQLTFTTPTGTYAGIQQAEDVTKAWESRQVTDGQENGTESIGGVQWVVRSREDRGTISLVNRGDDGITTVVTGTASETEMDEFATAVAAELD</sequence>
<evidence type="ECO:0000313" key="4">
    <source>
        <dbReference type="Proteomes" id="UP001197247"/>
    </source>
</evidence>